<evidence type="ECO:0000256" key="4">
    <source>
        <dbReference type="ARBA" id="ARBA00022490"/>
    </source>
</evidence>
<dbReference type="GO" id="GO:0006302">
    <property type="term" value="P:double-strand break repair"/>
    <property type="evidence" value="ECO:0007669"/>
    <property type="project" value="TreeGrafter"/>
</dbReference>
<dbReference type="InterPro" id="IPR003395">
    <property type="entry name" value="RecF/RecN/SMC_N"/>
</dbReference>
<dbReference type="PANTHER" id="PTHR32182">
    <property type="entry name" value="DNA REPLICATION AND REPAIR PROTEIN RECF"/>
    <property type="match status" value="1"/>
</dbReference>
<dbReference type="Gene3D" id="3.40.50.300">
    <property type="entry name" value="P-loop containing nucleotide triphosphate hydrolases"/>
    <property type="match status" value="1"/>
</dbReference>
<dbReference type="GO" id="GO:0006260">
    <property type="term" value="P:DNA replication"/>
    <property type="evidence" value="ECO:0007669"/>
    <property type="project" value="UniProtKB-UniRule"/>
</dbReference>
<comment type="subcellular location">
    <subcellularLocation>
        <location evidence="1 9 10">Cytoplasm</location>
    </subcellularLocation>
</comment>
<keyword evidence="9 10" id="KW-0234">DNA repair</keyword>
<dbReference type="RefSeq" id="WP_039648443.1">
    <property type="nucleotide sequence ID" value="NZ_JXBL01000001.1"/>
</dbReference>
<keyword evidence="13" id="KW-1185">Reference proteome</keyword>
<evidence type="ECO:0000256" key="6">
    <source>
        <dbReference type="ARBA" id="ARBA00022741"/>
    </source>
</evidence>
<evidence type="ECO:0000313" key="13">
    <source>
        <dbReference type="Proteomes" id="UP000031433"/>
    </source>
</evidence>
<comment type="function">
    <text evidence="9 10">The RecF protein is involved in DNA metabolism; it is required for DNA replication and normal SOS inducibility. RecF binds preferentially to single-stranded, linear DNA. It also seems to bind ATP.</text>
</comment>
<keyword evidence="9 10" id="KW-0227">DNA damage</keyword>
<evidence type="ECO:0000256" key="8">
    <source>
        <dbReference type="ARBA" id="ARBA00023125"/>
    </source>
</evidence>
<dbReference type="GO" id="GO:0000731">
    <property type="term" value="P:DNA synthesis involved in DNA repair"/>
    <property type="evidence" value="ECO:0007669"/>
    <property type="project" value="TreeGrafter"/>
</dbReference>
<reference evidence="12 13" key="1">
    <citation type="submission" date="2015-01" db="EMBL/GenBank/DDBJ databases">
        <title>Genome sequence of the anaerobic bacterium Geobacter soli GSS01, a dissimilatory Fe(III) reducer from soil.</title>
        <authorList>
            <person name="Yang G."/>
            <person name="Zhou S."/>
        </authorList>
    </citation>
    <scope>NUCLEOTIDE SEQUENCE [LARGE SCALE GENOMIC DNA]</scope>
    <source>
        <strain evidence="12 13">GSS01</strain>
    </source>
</reference>
<evidence type="ECO:0000256" key="3">
    <source>
        <dbReference type="ARBA" id="ARBA00020170"/>
    </source>
</evidence>
<feature type="binding site" evidence="9">
    <location>
        <begin position="30"/>
        <end position="37"/>
    </location>
    <ligand>
        <name>ATP</name>
        <dbReference type="ChEBI" id="CHEBI:30616"/>
    </ligand>
</feature>
<evidence type="ECO:0000256" key="2">
    <source>
        <dbReference type="ARBA" id="ARBA00008016"/>
    </source>
</evidence>
<dbReference type="InterPro" id="IPR027417">
    <property type="entry name" value="P-loop_NTPase"/>
</dbReference>
<evidence type="ECO:0000313" key="12">
    <source>
        <dbReference type="EMBL" id="KIE44246.1"/>
    </source>
</evidence>
<comment type="similarity">
    <text evidence="2 9 10">Belongs to the RecF family.</text>
</comment>
<sequence>MHLNTIAISAFRNIDQMEISFDRRFNVLHGANGQGKTSVLEAIYLLGTMKSFRMAKAQDLIAWNAPHSLVRGHIEKAGVKREITLYLGREGRKARIDRKPVTKLADFFGAVNAVVFSPEEIGMARGGPELRRRYLDRAIFNGDLGYLLLHHEYHRLLKQRNALLRRGERDGLEVWTIQLAEAGARLMAKRRAYLAQIEPLVRQFYRDIAGAGQEVGLTYRCQGSGAAKGERDCAAALRELMAAHEAEELRRGATGVGPHRDDVDFVLNGRVIRHHGSQGEQRSFVLAVKMAEIEYLERLNGVPPVLLLDDISSELDPVRNANLMTFLRGKRMQVFITTTDISTLRLEGIDTHASFRVSRGTVTPS</sequence>
<keyword evidence="4 9" id="KW-0963">Cytoplasm</keyword>
<feature type="domain" description="RecF/RecN/SMC N-terminal" evidence="11">
    <location>
        <begin position="3"/>
        <end position="344"/>
    </location>
</feature>
<evidence type="ECO:0000256" key="9">
    <source>
        <dbReference type="HAMAP-Rule" id="MF_00365"/>
    </source>
</evidence>
<evidence type="ECO:0000256" key="10">
    <source>
        <dbReference type="RuleBase" id="RU000578"/>
    </source>
</evidence>
<dbReference type="InterPro" id="IPR001238">
    <property type="entry name" value="DNA-binding_RecF"/>
</dbReference>
<name>A0A0C1R179_9BACT</name>
<keyword evidence="7 9" id="KW-0067">ATP-binding</keyword>
<comment type="caution">
    <text evidence="12">The sequence shown here is derived from an EMBL/GenBank/DDBJ whole genome shotgun (WGS) entry which is preliminary data.</text>
</comment>
<keyword evidence="8 9" id="KW-0238">DNA-binding</keyword>
<dbReference type="GO" id="GO:0005737">
    <property type="term" value="C:cytoplasm"/>
    <property type="evidence" value="ECO:0007669"/>
    <property type="project" value="UniProtKB-SubCell"/>
</dbReference>
<dbReference type="InterPro" id="IPR042174">
    <property type="entry name" value="RecF_2"/>
</dbReference>
<dbReference type="NCBIfam" id="TIGR00611">
    <property type="entry name" value="recf"/>
    <property type="match status" value="1"/>
</dbReference>
<dbReference type="PANTHER" id="PTHR32182:SF0">
    <property type="entry name" value="DNA REPLICATION AND REPAIR PROTEIN RECF"/>
    <property type="match status" value="1"/>
</dbReference>
<dbReference type="PROSITE" id="PS00618">
    <property type="entry name" value="RECF_2"/>
    <property type="match status" value="1"/>
</dbReference>
<dbReference type="GO" id="GO:0003697">
    <property type="term" value="F:single-stranded DNA binding"/>
    <property type="evidence" value="ECO:0007669"/>
    <property type="project" value="UniProtKB-UniRule"/>
</dbReference>
<dbReference type="HAMAP" id="MF_00365">
    <property type="entry name" value="RecF"/>
    <property type="match status" value="1"/>
</dbReference>
<dbReference type="AlphaFoldDB" id="A0A0C1R179"/>
<dbReference type="SUPFAM" id="SSF52540">
    <property type="entry name" value="P-loop containing nucleoside triphosphate hydrolases"/>
    <property type="match status" value="1"/>
</dbReference>
<keyword evidence="6 9" id="KW-0547">Nucleotide-binding</keyword>
<accession>A0A0C1R179</accession>
<evidence type="ECO:0000259" key="11">
    <source>
        <dbReference type="Pfam" id="PF02463"/>
    </source>
</evidence>
<keyword evidence="5 9" id="KW-0235">DNA replication</keyword>
<evidence type="ECO:0000256" key="7">
    <source>
        <dbReference type="ARBA" id="ARBA00022840"/>
    </source>
</evidence>
<dbReference type="Gene3D" id="1.20.1050.90">
    <property type="entry name" value="RecF/RecN/SMC, N-terminal domain"/>
    <property type="match status" value="1"/>
</dbReference>
<dbReference type="EMBL" id="JXBL01000001">
    <property type="protein sequence ID" value="KIE44246.1"/>
    <property type="molecule type" value="Genomic_DNA"/>
</dbReference>
<dbReference type="Proteomes" id="UP000031433">
    <property type="component" value="Unassembled WGS sequence"/>
</dbReference>
<dbReference type="Pfam" id="PF02463">
    <property type="entry name" value="SMC_N"/>
    <property type="match status" value="1"/>
</dbReference>
<dbReference type="GO" id="GO:0009432">
    <property type="term" value="P:SOS response"/>
    <property type="evidence" value="ECO:0007669"/>
    <property type="project" value="UniProtKB-UniRule"/>
</dbReference>
<evidence type="ECO:0000256" key="5">
    <source>
        <dbReference type="ARBA" id="ARBA00022705"/>
    </source>
</evidence>
<dbReference type="GO" id="GO:0005524">
    <property type="term" value="F:ATP binding"/>
    <property type="evidence" value="ECO:0007669"/>
    <property type="project" value="UniProtKB-UniRule"/>
</dbReference>
<organism evidence="12 13">
    <name type="scientific">Geobacter soli</name>
    <dbReference type="NCBI Taxonomy" id="1510391"/>
    <lineage>
        <taxon>Bacteria</taxon>
        <taxon>Pseudomonadati</taxon>
        <taxon>Thermodesulfobacteriota</taxon>
        <taxon>Desulfuromonadia</taxon>
        <taxon>Geobacterales</taxon>
        <taxon>Geobacteraceae</taxon>
        <taxon>Geobacter</taxon>
    </lineage>
</organism>
<keyword evidence="9 10" id="KW-0742">SOS response</keyword>
<dbReference type="InterPro" id="IPR018078">
    <property type="entry name" value="DNA-binding_RecF_CS"/>
</dbReference>
<evidence type="ECO:0000256" key="1">
    <source>
        <dbReference type="ARBA" id="ARBA00004496"/>
    </source>
</evidence>
<protein>
    <recommendedName>
        <fullName evidence="3 9">DNA replication and repair protein RecF</fullName>
    </recommendedName>
</protein>
<proteinExistence type="inferred from homology"/>
<gene>
    <name evidence="9" type="primary">recF</name>
    <name evidence="12" type="ORF">SE37_14495</name>
</gene>